<accession>A0A067D0T8</accession>
<protein>
    <submittedName>
        <fullName evidence="1">Uncharacterized protein</fullName>
    </submittedName>
</protein>
<evidence type="ECO:0000313" key="2">
    <source>
        <dbReference type="Proteomes" id="UP000027120"/>
    </source>
</evidence>
<name>A0A067D0T8_CITSI</name>
<organism evidence="1 2">
    <name type="scientific">Citrus sinensis</name>
    <name type="common">Sweet orange</name>
    <name type="synonym">Citrus aurantium var. sinensis</name>
    <dbReference type="NCBI Taxonomy" id="2711"/>
    <lineage>
        <taxon>Eukaryota</taxon>
        <taxon>Viridiplantae</taxon>
        <taxon>Streptophyta</taxon>
        <taxon>Embryophyta</taxon>
        <taxon>Tracheophyta</taxon>
        <taxon>Spermatophyta</taxon>
        <taxon>Magnoliopsida</taxon>
        <taxon>eudicotyledons</taxon>
        <taxon>Gunneridae</taxon>
        <taxon>Pentapetalae</taxon>
        <taxon>rosids</taxon>
        <taxon>malvids</taxon>
        <taxon>Sapindales</taxon>
        <taxon>Rutaceae</taxon>
        <taxon>Aurantioideae</taxon>
        <taxon>Citrus</taxon>
    </lineage>
</organism>
<evidence type="ECO:0000313" key="1">
    <source>
        <dbReference type="EMBL" id="KDO36378.1"/>
    </source>
</evidence>
<keyword evidence="2" id="KW-1185">Reference proteome</keyword>
<gene>
    <name evidence="1" type="ORF">CISIN_1g043088mg</name>
</gene>
<dbReference type="EMBL" id="KK794706">
    <property type="protein sequence ID" value="KDO36378.1"/>
    <property type="molecule type" value="Genomic_DNA"/>
</dbReference>
<proteinExistence type="predicted"/>
<reference evidence="1 2" key="1">
    <citation type="submission" date="2014-04" db="EMBL/GenBank/DDBJ databases">
        <authorList>
            <consortium name="International Citrus Genome Consortium"/>
            <person name="Gmitter F."/>
            <person name="Chen C."/>
            <person name="Farmerie W."/>
            <person name="Harkins T."/>
            <person name="Desany B."/>
            <person name="Mohiuddin M."/>
            <person name="Kodira C."/>
            <person name="Borodovsky M."/>
            <person name="Lomsadze A."/>
            <person name="Burns P."/>
            <person name="Jenkins J."/>
            <person name="Prochnik S."/>
            <person name="Shu S."/>
            <person name="Chapman J."/>
            <person name="Pitluck S."/>
            <person name="Schmutz J."/>
            <person name="Rokhsar D."/>
        </authorList>
    </citation>
    <scope>NUCLEOTIDE SEQUENCE</scope>
</reference>
<dbReference type="AlphaFoldDB" id="A0A067D0T8"/>
<dbReference type="Proteomes" id="UP000027120">
    <property type="component" value="Unassembled WGS sequence"/>
</dbReference>
<sequence length="81" mass="8747">TLSNSLSSASKPSPIFTSRKKEIPELGRLGFLNLGNGNGKSYQIEPLCIQQDSQIQFSAIPSSSTVIERFFHFVGAEGAES</sequence>
<feature type="non-terminal residue" evidence="1">
    <location>
        <position position="1"/>
    </location>
</feature>